<dbReference type="Pfam" id="PF00856">
    <property type="entry name" value="SET"/>
    <property type="match status" value="1"/>
</dbReference>
<feature type="domain" description="SET" evidence="2">
    <location>
        <begin position="79"/>
        <end position="208"/>
    </location>
</feature>
<name>A0A0G4HA61_9ALVE</name>
<gene>
    <name evidence="3" type="ORF">Cvel_25438</name>
</gene>
<sequence length="236" mass="25969">MQGTTVHLRGRSVTSTLRRPFLRTACVSWRQYLSVLPSPSVSSASSGAPAAADGDPSSLSDLEHRALILSDGRKLPLPFSVRPGNSEVHGLGVFACRNFSPREVIELCPVLEVSKNLVNHRSVLMDYLFSGRTAPKGLDSLGTDTLRVAFGYGMLYNHSASPNASHRTVSSKWAGRGVLRSSLNTKCFVLIEALRPIQEGEEILVHYGDQWWYDRHTFPPSELSSRRIHSKHCDAG</sequence>
<dbReference type="PROSITE" id="PS50280">
    <property type="entry name" value="SET"/>
    <property type="match status" value="1"/>
</dbReference>
<dbReference type="PhylomeDB" id="A0A0G4HA61"/>
<reference evidence="3" key="1">
    <citation type="submission" date="2014-11" db="EMBL/GenBank/DDBJ databases">
        <authorList>
            <person name="Otto D Thomas"/>
            <person name="Naeem Raeece"/>
        </authorList>
    </citation>
    <scope>NUCLEOTIDE SEQUENCE</scope>
</reference>
<proteinExistence type="predicted"/>
<dbReference type="EMBL" id="CDMZ01002075">
    <property type="protein sequence ID" value="CEM40637.1"/>
    <property type="molecule type" value="Genomic_DNA"/>
</dbReference>
<dbReference type="InterPro" id="IPR001214">
    <property type="entry name" value="SET_dom"/>
</dbReference>
<dbReference type="InterPro" id="IPR046341">
    <property type="entry name" value="SET_dom_sf"/>
</dbReference>
<feature type="region of interest" description="Disordered" evidence="1">
    <location>
        <begin position="39"/>
        <end position="58"/>
    </location>
</feature>
<accession>A0A0G4HA61</accession>
<protein>
    <recommendedName>
        <fullName evidence="2">SET domain-containing protein</fullName>
    </recommendedName>
</protein>
<organism evidence="3">
    <name type="scientific">Chromera velia CCMP2878</name>
    <dbReference type="NCBI Taxonomy" id="1169474"/>
    <lineage>
        <taxon>Eukaryota</taxon>
        <taxon>Sar</taxon>
        <taxon>Alveolata</taxon>
        <taxon>Colpodellida</taxon>
        <taxon>Chromeraceae</taxon>
        <taxon>Chromera</taxon>
    </lineage>
</organism>
<dbReference type="AlphaFoldDB" id="A0A0G4HA61"/>
<dbReference type="Gene3D" id="2.170.270.10">
    <property type="entry name" value="SET domain"/>
    <property type="match status" value="1"/>
</dbReference>
<evidence type="ECO:0000259" key="2">
    <source>
        <dbReference type="PROSITE" id="PS50280"/>
    </source>
</evidence>
<evidence type="ECO:0000256" key="1">
    <source>
        <dbReference type="SAM" id="MobiDB-lite"/>
    </source>
</evidence>
<dbReference type="SUPFAM" id="SSF82199">
    <property type="entry name" value="SET domain"/>
    <property type="match status" value="1"/>
</dbReference>
<evidence type="ECO:0000313" key="3">
    <source>
        <dbReference type="EMBL" id="CEM40637.1"/>
    </source>
</evidence>
<dbReference type="VEuPathDB" id="CryptoDB:Cvel_25438"/>